<dbReference type="GO" id="GO:0007220">
    <property type="term" value="P:Notch receptor processing"/>
    <property type="evidence" value="ECO:0007669"/>
    <property type="project" value="TreeGrafter"/>
</dbReference>
<evidence type="ECO:0000313" key="13">
    <source>
        <dbReference type="EMBL" id="CAH1981630.1"/>
    </source>
</evidence>
<evidence type="ECO:0000256" key="11">
    <source>
        <dbReference type="SAM" id="SignalP"/>
    </source>
</evidence>
<evidence type="ECO:0000256" key="3">
    <source>
        <dbReference type="ARBA" id="ARBA00015303"/>
    </source>
</evidence>
<evidence type="ECO:0000256" key="4">
    <source>
        <dbReference type="ARBA" id="ARBA00022692"/>
    </source>
</evidence>
<dbReference type="PANTHER" id="PTHR21092:SF0">
    <property type="entry name" value="NICASTRIN"/>
    <property type="match status" value="1"/>
</dbReference>
<dbReference type="EMBL" id="CAKOFQ010006911">
    <property type="protein sequence ID" value="CAH1981630.1"/>
    <property type="molecule type" value="Genomic_DNA"/>
</dbReference>
<accession>A0A9P0KSN8</accession>
<feature type="transmembrane region" description="Helical" evidence="10">
    <location>
        <begin position="640"/>
        <end position="659"/>
    </location>
</feature>
<comment type="subcellular location">
    <subcellularLocation>
        <location evidence="1">Membrane</location>
        <topology evidence="1">Single-pass type I membrane protein</topology>
    </subcellularLocation>
</comment>
<evidence type="ECO:0000256" key="5">
    <source>
        <dbReference type="ARBA" id="ARBA00022729"/>
    </source>
</evidence>
<evidence type="ECO:0000256" key="7">
    <source>
        <dbReference type="ARBA" id="ARBA00022989"/>
    </source>
</evidence>
<gene>
    <name evidence="13" type="ORF">ACAOBT_LOCUS14585</name>
</gene>
<name>A0A9P0KSN8_ACAOB</name>
<dbReference type="Proteomes" id="UP001152888">
    <property type="component" value="Unassembled WGS sequence"/>
</dbReference>
<feature type="chain" id="PRO_5040483648" description="Nicastrin" evidence="11">
    <location>
        <begin position="24"/>
        <end position="679"/>
    </location>
</feature>
<reference evidence="13" key="1">
    <citation type="submission" date="2022-03" db="EMBL/GenBank/DDBJ databases">
        <authorList>
            <person name="Sayadi A."/>
        </authorList>
    </citation>
    <scope>NUCLEOTIDE SEQUENCE</scope>
</reference>
<feature type="signal peptide" evidence="11">
    <location>
        <begin position="1"/>
        <end position="23"/>
    </location>
</feature>
<dbReference type="Pfam" id="PF05450">
    <property type="entry name" value="Nicastrin"/>
    <property type="match status" value="1"/>
</dbReference>
<feature type="domain" description="Nicastrin small lobe" evidence="12">
    <location>
        <begin position="40"/>
        <end position="204"/>
    </location>
</feature>
<organism evidence="13 14">
    <name type="scientific">Acanthoscelides obtectus</name>
    <name type="common">Bean weevil</name>
    <name type="synonym">Bruchus obtectus</name>
    <dbReference type="NCBI Taxonomy" id="200917"/>
    <lineage>
        <taxon>Eukaryota</taxon>
        <taxon>Metazoa</taxon>
        <taxon>Ecdysozoa</taxon>
        <taxon>Arthropoda</taxon>
        <taxon>Hexapoda</taxon>
        <taxon>Insecta</taxon>
        <taxon>Pterygota</taxon>
        <taxon>Neoptera</taxon>
        <taxon>Endopterygota</taxon>
        <taxon>Coleoptera</taxon>
        <taxon>Polyphaga</taxon>
        <taxon>Cucujiformia</taxon>
        <taxon>Chrysomeloidea</taxon>
        <taxon>Chrysomelidae</taxon>
        <taxon>Bruchinae</taxon>
        <taxon>Bruchini</taxon>
        <taxon>Acanthoscelides</taxon>
    </lineage>
</organism>
<sequence length="679" mass="76939">MNKTTKCTLNACFILCILSIGYGERTKDKMYERITGARGCYRRLNATHQIGCSSERDGSTGVIFYAETTEKLDFILHNGTAPPYIPVMPVKILTADVIRKLIDSGIVSGLVVHANNDTLDYFTHDYQCPNPLSSLDGTCKRESLWNPHGTALLFTDIPFPIFYLEEEEEVWKIRDCFKKFNDFDYDAQADRPLCSLELKSFMYATTDTPTCKRRSSIMTNLNPVKFCDPLGDSNIWSSLYPLVEGSRNETVPLRNHKYIVISARMDTTSMFEKTAGGNSPVTGIVTLLTLAKYLKGILTQDDINRAKLNILFILFNGETYDYIGSQRLLYDMLNGYFPVKGLHETNDILPIIRPDDIKLFIELSQLGNNMDKLYVHYLQNSTQIDSFYSKLRNYSEKIKDVPSSMPPASLHTFMKKLPSFPGLVISDHETSYTNHFYNSIFDDAVNIGFTYDPNATEQNSLQYFIANVSEVIGNSVYETITGKHYSGKYTADVVLVNELFQCYLEDPNCKVHRATQKGKLPKVPLSLYVGVDHVANYATTLTSLTLGWLTADDAGESNINCTNNPRNYAFKYYNMSKSIQELNVTRCYKITMNTTDAISPAFIIPDYNWTSGQYSTWTESTWTEMNVRIFLKPSSAHEKMTIAIGSLSVIFSFIFVYFVKSRSHILFTPPLPTEAPTDC</sequence>
<dbReference type="Gene3D" id="3.40.630.10">
    <property type="entry name" value="Zn peptidases"/>
    <property type="match status" value="1"/>
</dbReference>
<keyword evidence="6" id="KW-0914">Notch signaling pathway</keyword>
<dbReference type="GO" id="GO:0005886">
    <property type="term" value="C:plasma membrane"/>
    <property type="evidence" value="ECO:0007669"/>
    <property type="project" value="TreeGrafter"/>
</dbReference>
<proteinExistence type="inferred from homology"/>
<evidence type="ECO:0000256" key="2">
    <source>
        <dbReference type="ARBA" id="ARBA00007717"/>
    </source>
</evidence>
<dbReference type="AlphaFoldDB" id="A0A9P0KSN8"/>
<dbReference type="OrthoDB" id="755951at2759"/>
<evidence type="ECO:0000256" key="9">
    <source>
        <dbReference type="ARBA" id="ARBA00023180"/>
    </source>
</evidence>
<keyword evidence="9" id="KW-0325">Glycoprotein</keyword>
<evidence type="ECO:0000313" key="14">
    <source>
        <dbReference type="Proteomes" id="UP001152888"/>
    </source>
</evidence>
<evidence type="ECO:0000256" key="6">
    <source>
        <dbReference type="ARBA" id="ARBA00022976"/>
    </source>
</evidence>
<comment type="similarity">
    <text evidence="2">Belongs to the nicastrin family.</text>
</comment>
<evidence type="ECO:0000259" key="12">
    <source>
        <dbReference type="Pfam" id="PF18266"/>
    </source>
</evidence>
<dbReference type="GO" id="GO:0016485">
    <property type="term" value="P:protein processing"/>
    <property type="evidence" value="ECO:0007669"/>
    <property type="project" value="InterPro"/>
</dbReference>
<evidence type="ECO:0000256" key="8">
    <source>
        <dbReference type="ARBA" id="ARBA00023136"/>
    </source>
</evidence>
<dbReference type="PANTHER" id="PTHR21092">
    <property type="entry name" value="NICASTRIN"/>
    <property type="match status" value="1"/>
</dbReference>
<keyword evidence="8 10" id="KW-0472">Membrane</keyword>
<protein>
    <recommendedName>
        <fullName evidence="3">Nicastrin</fullName>
    </recommendedName>
</protein>
<keyword evidence="5 11" id="KW-0732">Signal</keyword>
<keyword evidence="7 10" id="KW-1133">Transmembrane helix</keyword>
<dbReference type="InterPro" id="IPR008710">
    <property type="entry name" value="Nicastrin"/>
</dbReference>
<dbReference type="InterPro" id="IPR041084">
    <property type="entry name" value="Ncstrn_small"/>
</dbReference>
<dbReference type="Pfam" id="PF18266">
    <property type="entry name" value="Ncstrn_small"/>
    <property type="match status" value="1"/>
</dbReference>
<keyword evidence="14" id="KW-1185">Reference proteome</keyword>
<dbReference type="SUPFAM" id="SSF53187">
    <property type="entry name" value="Zn-dependent exopeptidases"/>
    <property type="match status" value="1"/>
</dbReference>
<evidence type="ECO:0000256" key="1">
    <source>
        <dbReference type="ARBA" id="ARBA00004479"/>
    </source>
</evidence>
<keyword evidence="4 10" id="KW-0812">Transmembrane</keyword>
<evidence type="ECO:0000256" key="10">
    <source>
        <dbReference type="SAM" id="Phobius"/>
    </source>
</evidence>
<dbReference type="GO" id="GO:0007219">
    <property type="term" value="P:Notch signaling pathway"/>
    <property type="evidence" value="ECO:0007669"/>
    <property type="project" value="UniProtKB-KW"/>
</dbReference>
<comment type="caution">
    <text evidence="13">The sequence shown here is derived from an EMBL/GenBank/DDBJ whole genome shotgun (WGS) entry which is preliminary data.</text>
</comment>